<dbReference type="GO" id="GO:0055085">
    <property type="term" value="P:transmembrane transport"/>
    <property type="evidence" value="ECO:0007669"/>
    <property type="project" value="InterPro"/>
</dbReference>
<feature type="transmembrane region" description="Helical" evidence="6">
    <location>
        <begin position="227"/>
        <end position="245"/>
    </location>
</feature>
<feature type="transmembrane region" description="Helical" evidence="6">
    <location>
        <begin position="126"/>
        <end position="145"/>
    </location>
</feature>
<feature type="transmembrane region" description="Helical" evidence="6">
    <location>
        <begin position="385"/>
        <end position="402"/>
    </location>
</feature>
<evidence type="ECO:0000256" key="1">
    <source>
        <dbReference type="ARBA" id="ARBA00004141"/>
    </source>
</evidence>
<name>F8F4P1_PAEMK</name>
<keyword evidence="3 6" id="KW-1133">Transmembrane helix</keyword>
<dbReference type="PANTHER" id="PTHR42770:SF8">
    <property type="entry name" value="PUTRESCINE IMPORTER PUUP"/>
    <property type="match status" value="1"/>
</dbReference>
<dbReference type="RefSeq" id="WP_013914597.1">
    <property type="nucleotide sequence ID" value="NC_015690.1"/>
</dbReference>
<reference evidence="9" key="1">
    <citation type="submission" date="2011-06" db="EMBL/GenBank/DDBJ databases">
        <title>Complete genome sequence of Paenibacillus mucilaginosus KNP414.</title>
        <authorList>
            <person name="Wang J."/>
            <person name="Hu S."/>
            <person name="Hu X."/>
            <person name="Zhang B."/>
            <person name="Dong D."/>
            <person name="Zhang S."/>
            <person name="Zhao K."/>
            <person name="Wu D."/>
        </authorList>
    </citation>
    <scope>NUCLEOTIDE SEQUENCE [LARGE SCALE GENOMIC DNA]</scope>
    <source>
        <strain evidence="9">KNP414</strain>
    </source>
</reference>
<feature type="domain" description="Amino acid permease/ SLC12A" evidence="7">
    <location>
        <begin position="28"/>
        <end position="411"/>
    </location>
</feature>
<feature type="transmembrane region" description="Helical" evidence="6">
    <location>
        <begin position="351"/>
        <end position="373"/>
    </location>
</feature>
<sequence>MMNQEVTLKKSLTLFGVVYLGLAWMTPMIYFSVYGIAYDTSQGMLTQAYLVAFLAIFFTASSYGIMARTFPASGSAYTYVKKSIHPYPGFLVGWALLLDYLFSPLIACLTFGIYLNAQFPSVPAGVWIVLLNIVLAVIASLGVNFSAQLSKVFVWIQMAFIGVFCLFLLKNLSGAAVHPLQPLLQTDVPPSVIFAGASIICFCFLGFDSVTTMSEETHHAQTTIPRAIRIIILMAGTLYLAPSYLTQLAFPQAMTFENADSAGFEVVKLVGGAALSSLFITVLVLAIFTQGLSSLTTVSRLLFVMGRDTTLPRRFFGSLHPRFQTPVANIVLVSLVSLLALVISLETAVKFVSFGALTAFIFVNLSVIAQKYVREKLRSPLETCRYLLFPLIGAGFIGWLLSLLDASALLMGGAWVAFGAVYHYLRGPSLHRSEDKNTPAAAHPSPTRIGADRLG</sequence>
<organism evidence="8 9">
    <name type="scientific">Paenibacillus mucilaginosus (strain KNP414)</name>
    <dbReference type="NCBI Taxonomy" id="1036673"/>
    <lineage>
        <taxon>Bacteria</taxon>
        <taxon>Bacillati</taxon>
        <taxon>Bacillota</taxon>
        <taxon>Bacilli</taxon>
        <taxon>Bacillales</taxon>
        <taxon>Paenibacillaceae</taxon>
        <taxon>Paenibacillus</taxon>
    </lineage>
</organism>
<evidence type="ECO:0000256" key="3">
    <source>
        <dbReference type="ARBA" id="ARBA00022989"/>
    </source>
</evidence>
<dbReference type="PIRSF" id="PIRSF006060">
    <property type="entry name" value="AA_transporter"/>
    <property type="match status" value="1"/>
</dbReference>
<feature type="transmembrane region" description="Helical" evidence="6">
    <location>
        <begin position="12"/>
        <end position="36"/>
    </location>
</feature>
<feature type="transmembrane region" description="Helical" evidence="6">
    <location>
        <begin position="189"/>
        <end position="207"/>
    </location>
</feature>
<evidence type="ECO:0000313" key="8">
    <source>
        <dbReference type="EMBL" id="AEI39433.1"/>
    </source>
</evidence>
<keyword evidence="2 6" id="KW-0812">Transmembrane</keyword>
<evidence type="ECO:0000256" key="5">
    <source>
        <dbReference type="SAM" id="MobiDB-lite"/>
    </source>
</evidence>
<dbReference type="Proteomes" id="UP000006620">
    <property type="component" value="Chromosome"/>
</dbReference>
<protein>
    <submittedName>
        <fullName evidence="8">Amino acid permease-associated region</fullName>
    </submittedName>
</protein>
<evidence type="ECO:0000256" key="4">
    <source>
        <dbReference type="ARBA" id="ARBA00023136"/>
    </source>
</evidence>
<feature type="region of interest" description="Disordered" evidence="5">
    <location>
        <begin position="432"/>
        <end position="455"/>
    </location>
</feature>
<evidence type="ECO:0000256" key="6">
    <source>
        <dbReference type="SAM" id="Phobius"/>
    </source>
</evidence>
<evidence type="ECO:0000313" key="9">
    <source>
        <dbReference type="Proteomes" id="UP000006620"/>
    </source>
</evidence>
<gene>
    <name evidence="8" type="ordered locus">KNP414_00843</name>
</gene>
<dbReference type="EMBL" id="CP002869">
    <property type="protein sequence ID" value="AEI39433.1"/>
    <property type="molecule type" value="Genomic_DNA"/>
</dbReference>
<dbReference type="GO" id="GO:0016020">
    <property type="term" value="C:membrane"/>
    <property type="evidence" value="ECO:0007669"/>
    <property type="project" value="UniProtKB-SubCell"/>
</dbReference>
<dbReference type="InterPro" id="IPR050367">
    <property type="entry name" value="APC_superfamily"/>
</dbReference>
<dbReference type="AlphaFoldDB" id="F8F4P1"/>
<proteinExistence type="predicted"/>
<feature type="transmembrane region" description="Helical" evidence="6">
    <location>
        <begin position="278"/>
        <end position="305"/>
    </location>
</feature>
<dbReference type="Pfam" id="PF00324">
    <property type="entry name" value="AA_permease"/>
    <property type="match status" value="1"/>
</dbReference>
<dbReference type="Gene3D" id="1.20.1740.10">
    <property type="entry name" value="Amino acid/polyamine transporter I"/>
    <property type="match status" value="1"/>
</dbReference>
<dbReference type="PATRIC" id="fig|1036673.3.peg.749"/>
<dbReference type="HOGENOM" id="CLU_007946_6_0_9"/>
<dbReference type="KEGG" id="pms:KNP414_00843"/>
<dbReference type="InterPro" id="IPR004841">
    <property type="entry name" value="AA-permease/SLC12A_dom"/>
</dbReference>
<keyword evidence="4 6" id="KW-0472">Membrane</keyword>
<feature type="transmembrane region" description="Helical" evidence="6">
    <location>
        <begin position="48"/>
        <end position="66"/>
    </location>
</feature>
<feature type="transmembrane region" description="Helical" evidence="6">
    <location>
        <begin position="152"/>
        <end position="169"/>
    </location>
</feature>
<feature type="transmembrane region" description="Helical" evidence="6">
    <location>
        <begin position="87"/>
        <end position="114"/>
    </location>
</feature>
<evidence type="ECO:0000256" key="2">
    <source>
        <dbReference type="ARBA" id="ARBA00022692"/>
    </source>
</evidence>
<comment type="subcellular location">
    <subcellularLocation>
        <location evidence="1">Membrane</location>
        <topology evidence="1">Multi-pass membrane protein</topology>
    </subcellularLocation>
</comment>
<feature type="transmembrane region" description="Helical" evidence="6">
    <location>
        <begin position="326"/>
        <end position="345"/>
    </location>
</feature>
<evidence type="ECO:0000259" key="7">
    <source>
        <dbReference type="Pfam" id="PF00324"/>
    </source>
</evidence>
<reference evidence="8 9" key="2">
    <citation type="journal article" date="2013" name="Genome Announc.">
        <title>Genome Sequence of Growth-Improving Paenibacillus mucilaginosus Strain KNP414.</title>
        <authorList>
            <person name="Lu J.J."/>
            <person name="Wang J.F."/>
            <person name="Hu X.F."/>
        </authorList>
    </citation>
    <scope>NUCLEOTIDE SEQUENCE [LARGE SCALE GENOMIC DNA]</scope>
    <source>
        <strain evidence="8 9">KNP414</strain>
    </source>
</reference>
<feature type="transmembrane region" description="Helical" evidence="6">
    <location>
        <begin position="408"/>
        <end position="425"/>
    </location>
</feature>
<dbReference type="PANTHER" id="PTHR42770">
    <property type="entry name" value="AMINO ACID TRANSPORTER-RELATED"/>
    <property type="match status" value="1"/>
</dbReference>
<accession>F8F4P1</accession>